<evidence type="ECO:0000259" key="5">
    <source>
        <dbReference type="Pfam" id="PF13609"/>
    </source>
</evidence>
<dbReference type="PANTHER" id="PTHR34501:SF2">
    <property type="entry name" value="OUTER MEMBRANE PORIN F-RELATED"/>
    <property type="match status" value="1"/>
</dbReference>
<dbReference type="Pfam" id="PF13609">
    <property type="entry name" value="Porin_4"/>
    <property type="match status" value="1"/>
</dbReference>
<dbReference type="InterPro" id="IPR023614">
    <property type="entry name" value="Porin_dom_sf"/>
</dbReference>
<accession>A0A4U3F8I1</accession>
<evidence type="ECO:0000313" key="6">
    <source>
        <dbReference type="EMBL" id="MBD8107178.1"/>
    </source>
</evidence>
<reference evidence="6 9" key="2">
    <citation type="journal article" date="2020" name="FEMS Microbiol. Ecol.">
        <title>Temporal dynamics of bacterial communities during seed development and maturation.</title>
        <authorList>
            <person name="Chesneau G."/>
            <person name="Torres-Cortes G."/>
            <person name="Briand M."/>
            <person name="Darrasse A."/>
            <person name="Preveaux A."/>
            <person name="Marais C."/>
            <person name="Jacques M.A."/>
            <person name="Shade A."/>
            <person name="Barret M."/>
        </authorList>
    </citation>
    <scope>NUCLEOTIDE SEQUENCE [LARGE SCALE GENOMIC DNA]</scope>
    <source>
        <strain evidence="6 9">CFBP13732</strain>
    </source>
</reference>
<dbReference type="InterPro" id="IPR050298">
    <property type="entry name" value="Gram-neg_bact_OMP"/>
</dbReference>
<dbReference type="SUPFAM" id="SSF56935">
    <property type="entry name" value="Porins"/>
    <property type="match status" value="1"/>
</dbReference>
<evidence type="ECO:0000256" key="3">
    <source>
        <dbReference type="ARBA" id="ARBA00023136"/>
    </source>
</evidence>
<keyword evidence="3" id="KW-0472">Membrane</keyword>
<protein>
    <submittedName>
        <fullName evidence="7">Porin</fullName>
    </submittedName>
</protein>
<dbReference type="STRING" id="1219360.GCA_001571305_02736"/>
<dbReference type="Gene3D" id="2.40.160.10">
    <property type="entry name" value="Porin"/>
    <property type="match status" value="1"/>
</dbReference>
<evidence type="ECO:0000256" key="4">
    <source>
        <dbReference type="SAM" id="SignalP"/>
    </source>
</evidence>
<name>A0A4U3F8I1_9GAMM</name>
<evidence type="ECO:0000313" key="8">
    <source>
        <dbReference type="Proteomes" id="UP000306393"/>
    </source>
</evidence>
<comment type="subcellular location">
    <subcellularLocation>
        <location evidence="1">Cell outer membrane</location>
        <topology evidence="1">Multi-pass membrane protein</topology>
    </subcellularLocation>
</comment>
<keyword evidence="2 4" id="KW-0732">Signal</keyword>
<sequence>MLSHSSFSGIFIRFSVLALLSPAAQADVNLLKKNTFQDPVLAPLSLKMSGSVRPEFIWNRGPDNHGGHDGGSRFRFSADYLLRPGTSIIGFYSLGLDTAHALGLKHHYDHQADWSSQRKMYGGIQDDRFGTLTFGHQYGVYYDTIGVKSDVWDNDAFAGPNGSGISKNVDGGDRPRNSMKYTTTLGAYTLYADWLLPQDDIVLDDDQYYRRKHGSGLGLDYQAAKALVLSASWNQTNAVVKNSGGAQRSYRQQFSGVAATWQPGNWYLVSTATWTHNFVPAKKQQRTEHYFAGSGYGLEAFAGYTFPINKPWLASIQPYAAADTLRLRGSGDYHANHEYLGVVTQLAYGFSVYLEHTFTATSDHDPDQTWLSIYYDF</sequence>
<dbReference type="InterPro" id="IPR033900">
    <property type="entry name" value="Gram_neg_porin_domain"/>
</dbReference>
<dbReference type="Proteomes" id="UP000306393">
    <property type="component" value="Unassembled WGS sequence"/>
</dbReference>
<dbReference type="OrthoDB" id="6490232at2"/>
<dbReference type="Proteomes" id="UP000661012">
    <property type="component" value="Unassembled WGS sequence"/>
</dbReference>
<reference evidence="7 8" key="1">
    <citation type="journal article" date="2019" name="Sci. Rep.">
        <title>Differences in resource use lead to coexistence of seed-transmitted microbial populations.</title>
        <authorList>
            <person name="Torres-Cortes G."/>
            <person name="Garcia B.J."/>
            <person name="Compant S."/>
            <person name="Rezki S."/>
            <person name="Jones P."/>
            <person name="Preveaux A."/>
            <person name="Briand M."/>
            <person name="Roulet A."/>
            <person name="Bouchez O."/>
            <person name="Jacobson D."/>
            <person name="Barret M."/>
        </authorList>
    </citation>
    <scope>NUCLEOTIDE SEQUENCE [LARGE SCALE GENOMIC DNA]</scope>
    <source>
        <strain evidence="7 8">CFBP13511</strain>
    </source>
</reference>
<evidence type="ECO:0000256" key="1">
    <source>
        <dbReference type="ARBA" id="ARBA00004571"/>
    </source>
</evidence>
<feature type="chain" id="PRO_5021020989" evidence="4">
    <location>
        <begin position="27"/>
        <end position="377"/>
    </location>
</feature>
<dbReference type="GO" id="GO:0009279">
    <property type="term" value="C:cell outer membrane"/>
    <property type="evidence" value="ECO:0007669"/>
    <property type="project" value="UniProtKB-SubCell"/>
</dbReference>
<evidence type="ECO:0000256" key="2">
    <source>
        <dbReference type="ARBA" id="ARBA00022729"/>
    </source>
</evidence>
<dbReference type="PANTHER" id="PTHR34501">
    <property type="entry name" value="PROTEIN YDDL-RELATED"/>
    <property type="match status" value="1"/>
</dbReference>
<gene>
    <name evidence="7" type="ORF">EpCFBP13511_14395</name>
    <name evidence="6" type="ORF">IFT93_12240</name>
</gene>
<evidence type="ECO:0000313" key="7">
    <source>
        <dbReference type="EMBL" id="TKJ89036.1"/>
    </source>
</evidence>
<dbReference type="EMBL" id="JACYNN010000007">
    <property type="protein sequence ID" value="MBD8107178.1"/>
    <property type="molecule type" value="Genomic_DNA"/>
</dbReference>
<feature type="signal peptide" evidence="4">
    <location>
        <begin position="1"/>
        <end position="26"/>
    </location>
</feature>
<feature type="domain" description="Porin" evidence="5">
    <location>
        <begin position="15"/>
        <end position="362"/>
    </location>
</feature>
<comment type="caution">
    <text evidence="7">The sequence shown here is derived from an EMBL/GenBank/DDBJ whole genome shotgun (WGS) entry which is preliminary data.</text>
</comment>
<dbReference type="EMBL" id="QGAC01000013">
    <property type="protein sequence ID" value="TKJ89036.1"/>
    <property type="molecule type" value="Genomic_DNA"/>
</dbReference>
<organism evidence="7 8">
    <name type="scientific">Erwinia persicina</name>
    <dbReference type="NCBI Taxonomy" id="55211"/>
    <lineage>
        <taxon>Bacteria</taxon>
        <taxon>Pseudomonadati</taxon>
        <taxon>Pseudomonadota</taxon>
        <taxon>Gammaproteobacteria</taxon>
        <taxon>Enterobacterales</taxon>
        <taxon>Erwiniaceae</taxon>
        <taxon>Erwinia</taxon>
    </lineage>
</organism>
<dbReference type="RefSeq" id="WP_062745947.1">
    <property type="nucleotide sequence ID" value="NZ_JACYNM010000007.1"/>
</dbReference>
<dbReference type="AlphaFoldDB" id="A0A4U3F8I1"/>
<proteinExistence type="predicted"/>
<evidence type="ECO:0000313" key="9">
    <source>
        <dbReference type="Proteomes" id="UP000661012"/>
    </source>
</evidence>
<keyword evidence="9" id="KW-1185">Reference proteome</keyword>
<dbReference type="GO" id="GO:0015288">
    <property type="term" value="F:porin activity"/>
    <property type="evidence" value="ECO:0007669"/>
    <property type="project" value="InterPro"/>
</dbReference>